<dbReference type="Pfam" id="PF01704">
    <property type="entry name" value="UDPGP"/>
    <property type="match status" value="1"/>
</dbReference>
<dbReference type="EMBL" id="CAJFDH010000005">
    <property type="protein sequence ID" value="CAD5222695.1"/>
    <property type="molecule type" value="Genomic_DNA"/>
</dbReference>
<comment type="caution">
    <text evidence="3">The sequence shown here is derived from an EMBL/GenBank/DDBJ whole genome shotgun (WGS) entry which is preliminary data.</text>
</comment>
<reference evidence="3" key="1">
    <citation type="submission" date="2020-09" db="EMBL/GenBank/DDBJ databases">
        <authorList>
            <person name="Kikuchi T."/>
        </authorList>
    </citation>
    <scope>NUCLEOTIDE SEQUENCE</scope>
    <source>
        <strain evidence="3">SH1</strain>
    </source>
</reference>
<evidence type="ECO:0000256" key="2">
    <source>
        <dbReference type="ARBA" id="ARBA00022695"/>
    </source>
</evidence>
<proteinExistence type="predicted"/>
<dbReference type="Proteomes" id="UP000783686">
    <property type="component" value="Unassembled WGS sequence"/>
</dbReference>
<dbReference type="OrthoDB" id="932129at2759"/>
<keyword evidence="2" id="KW-0548">Nucleotidyltransferase</keyword>
<organism evidence="3 4">
    <name type="scientific">Bursaphelenchus okinawaensis</name>
    <dbReference type="NCBI Taxonomy" id="465554"/>
    <lineage>
        <taxon>Eukaryota</taxon>
        <taxon>Metazoa</taxon>
        <taxon>Ecdysozoa</taxon>
        <taxon>Nematoda</taxon>
        <taxon>Chromadorea</taxon>
        <taxon>Rhabditida</taxon>
        <taxon>Tylenchina</taxon>
        <taxon>Tylenchomorpha</taxon>
        <taxon>Aphelenchoidea</taxon>
        <taxon>Aphelenchoididae</taxon>
        <taxon>Bursaphelenchus</taxon>
    </lineage>
</organism>
<evidence type="ECO:0000256" key="1">
    <source>
        <dbReference type="ARBA" id="ARBA00022679"/>
    </source>
</evidence>
<evidence type="ECO:0000313" key="4">
    <source>
        <dbReference type="Proteomes" id="UP000614601"/>
    </source>
</evidence>
<dbReference type="EMBL" id="CAJFCW020000005">
    <property type="protein sequence ID" value="CAG9116674.1"/>
    <property type="molecule type" value="Genomic_DNA"/>
</dbReference>
<keyword evidence="4" id="KW-1185">Reference proteome</keyword>
<sequence>MHPNPPEFLMEVAGKTWAEVTGSIEYEGNQRLLETVLIPKEYDNEFKSVSNFRRALDRPIPRPQIVV</sequence>
<name>A0A811L5U6_9BILA</name>
<dbReference type="GO" id="GO:0070569">
    <property type="term" value="F:uridylyltransferase activity"/>
    <property type="evidence" value="ECO:0007669"/>
    <property type="project" value="InterPro"/>
</dbReference>
<evidence type="ECO:0000313" key="3">
    <source>
        <dbReference type="EMBL" id="CAD5222695.1"/>
    </source>
</evidence>
<dbReference type="InterPro" id="IPR002618">
    <property type="entry name" value="UDPGP_fam"/>
</dbReference>
<gene>
    <name evidence="3" type="ORF">BOKJ2_LOCUS9772</name>
</gene>
<protein>
    <submittedName>
        <fullName evidence="3">Uncharacterized protein</fullName>
    </submittedName>
</protein>
<dbReference type="Proteomes" id="UP000614601">
    <property type="component" value="Unassembled WGS sequence"/>
</dbReference>
<keyword evidence="1" id="KW-0808">Transferase</keyword>
<accession>A0A811L5U6</accession>
<dbReference type="AlphaFoldDB" id="A0A811L5U6"/>